<proteinExistence type="predicted"/>
<comment type="caution">
    <text evidence="1">The sequence shown here is derived from an EMBL/GenBank/DDBJ whole genome shotgun (WGS) entry which is preliminary data.</text>
</comment>
<name>A0ABR2GBT0_9ROSI</name>
<protein>
    <submittedName>
        <fullName evidence="1">Uncharacterized protein</fullName>
    </submittedName>
</protein>
<organism evidence="1 2">
    <name type="scientific">Hibiscus sabdariffa</name>
    <name type="common">roselle</name>
    <dbReference type="NCBI Taxonomy" id="183260"/>
    <lineage>
        <taxon>Eukaryota</taxon>
        <taxon>Viridiplantae</taxon>
        <taxon>Streptophyta</taxon>
        <taxon>Embryophyta</taxon>
        <taxon>Tracheophyta</taxon>
        <taxon>Spermatophyta</taxon>
        <taxon>Magnoliopsida</taxon>
        <taxon>eudicotyledons</taxon>
        <taxon>Gunneridae</taxon>
        <taxon>Pentapetalae</taxon>
        <taxon>rosids</taxon>
        <taxon>malvids</taxon>
        <taxon>Malvales</taxon>
        <taxon>Malvaceae</taxon>
        <taxon>Malvoideae</taxon>
        <taxon>Hibiscus</taxon>
    </lineage>
</organism>
<gene>
    <name evidence="1" type="ORF">V6N12_049622</name>
</gene>
<sequence length="340" mass="35481">MSTLWAFLPHQSLVNPVSYTSSHSVPTVPTSPSAPFASSFSFANVALPSISCGAPLAGSSASKDVVWYPDSGATHHITSDRANLQLDMPYTGDILSSQSDSTFPLVIVSPEGLNEVGTPVADEPRADTGLGLIEVTTPETDGSCGATRSVSTEQRCFDGLALESQEVHADPGLCSGSVLGSIRELRADPESGPGPSFAPTIIDDIVNVSSPVASPVAGDQAEPHVSDQFHSTTVASDDPVCEADPYGLGSVPTSSGHDSLREELGEASLHNDVQSDLGFPCILARTDSVAPSEVHGSRSSEIDASSSTANLHPMVQLVVNVAVFRSWKFQGKEIKVKKAR</sequence>
<evidence type="ECO:0000313" key="2">
    <source>
        <dbReference type="Proteomes" id="UP001472677"/>
    </source>
</evidence>
<evidence type="ECO:0000313" key="1">
    <source>
        <dbReference type="EMBL" id="KAK8599749.1"/>
    </source>
</evidence>
<dbReference type="EMBL" id="JBBPBM010000001">
    <property type="protein sequence ID" value="KAK8599749.1"/>
    <property type="molecule type" value="Genomic_DNA"/>
</dbReference>
<reference evidence="1 2" key="1">
    <citation type="journal article" date="2024" name="G3 (Bethesda)">
        <title>Genome assembly of Hibiscus sabdariffa L. provides insights into metabolisms of medicinal natural products.</title>
        <authorList>
            <person name="Kim T."/>
        </authorList>
    </citation>
    <scope>NUCLEOTIDE SEQUENCE [LARGE SCALE GENOMIC DNA]</scope>
    <source>
        <strain evidence="1">TK-2024</strain>
        <tissue evidence="1">Old leaves</tissue>
    </source>
</reference>
<accession>A0ABR2GBT0</accession>
<keyword evidence="2" id="KW-1185">Reference proteome</keyword>
<dbReference type="Proteomes" id="UP001472677">
    <property type="component" value="Unassembled WGS sequence"/>
</dbReference>